<feature type="transmembrane region" description="Helical" evidence="1">
    <location>
        <begin position="32"/>
        <end position="53"/>
    </location>
</feature>
<dbReference type="SUPFAM" id="SSF53474">
    <property type="entry name" value="alpha/beta-Hydrolases"/>
    <property type="match status" value="1"/>
</dbReference>
<keyword evidence="3" id="KW-1185">Reference proteome</keyword>
<dbReference type="InterPro" id="IPR029058">
    <property type="entry name" value="AB_hydrolase_fold"/>
</dbReference>
<feature type="transmembrane region" description="Helical" evidence="1">
    <location>
        <begin position="155"/>
        <end position="176"/>
    </location>
</feature>
<comment type="caution">
    <text evidence="2">The sequence shown here is derived from an EMBL/GenBank/DDBJ whole genome shotgun (WGS) entry which is preliminary data.</text>
</comment>
<feature type="transmembrane region" description="Helical" evidence="1">
    <location>
        <begin position="123"/>
        <end position="146"/>
    </location>
</feature>
<gene>
    <name evidence="2" type="ORF">ACFO3S_16240</name>
</gene>
<dbReference type="Gene3D" id="3.40.50.1820">
    <property type="entry name" value="alpha/beta hydrolase"/>
    <property type="match status" value="1"/>
</dbReference>
<keyword evidence="1" id="KW-1133">Transmembrane helix</keyword>
<feature type="transmembrane region" description="Helical" evidence="1">
    <location>
        <begin position="98"/>
        <end position="117"/>
    </location>
</feature>
<dbReference type="EMBL" id="JBHSEP010000011">
    <property type="protein sequence ID" value="MFC4599804.1"/>
    <property type="molecule type" value="Genomic_DNA"/>
</dbReference>
<evidence type="ECO:0000313" key="2">
    <source>
        <dbReference type="EMBL" id="MFC4599804.1"/>
    </source>
</evidence>
<dbReference type="RefSeq" id="WP_378098289.1">
    <property type="nucleotide sequence ID" value="NZ_JBHSEP010000011.1"/>
</dbReference>
<accession>A0ABV9FI57</accession>
<evidence type="ECO:0000313" key="3">
    <source>
        <dbReference type="Proteomes" id="UP001596028"/>
    </source>
</evidence>
<keyword evidence="2" id="KW-0378">Hydrolase</keyword>
<evidence type="ECO:0000256" key="1">
    <source>
        <dbReference type="SAM" id="Phobius"/>
    </source>
</evidence>
<sequence>MNLEYTETKAKKRTAAGTKLRLANLIERDRGVWQYALAAMWALDCAAVSVSALGMPTGLGRPFDIGAALVLNAAGMALAAWIVAVLLALAGADKVPRYTTGGAVYTGALVYTVLYFSELGWKASLAISLTVTLAVAGLGILAGVVVRSGTRSRKIALGALAIVAALTVLPTVPSFLSGDSATDSDEAADAGDSGALEVRALAMLPSDPSQPGSYAYRQFTYASGKDKHRSEFGKDAELLSPSVDASAYIEHWPWLRQQFWGFDETALPLNGRVWLPEGDGPYPIMLMVHGNHLMEDFSDEGYGYLGELLASRGIAAVSVDENFVNYSVWSGIPEQDMKLRAWLLLQHVRLLQAYSEEADTPFYGRIDLGQIALLGHSRGGQAAAMAADAQRWFADDPSVPDAASYEIQAIIALAPTDTEVDGERPRLQDVSYLTLQGAKDADLVSFYGDRQYGRVEFSGNNDGFKASLYIEDANHSQFNTTWGRSDSAMPAGLFIRPKHLLPAEEQRRIAKVYVSAFAEAVFHQSLEYDALFRDYRAGSAYLPNTRYFNQYENGNFRKLIEFAGDDPGRPAPGMKAEASGLTDWQHANAQDRQGEGKADKGVELGWREEGSYTIVLGPVLRESPEEEDLLLFSMANRSRELEETLADVEEPEEIEAIEEAIESSLSIDIELEDSAGNFARLPLDLFMEAEPPVETEFAWLPALEPLLAKGRFKDAEEAVYQTYELPLKEFVEENPDFDLSEWERMTFHFNEGPGKVMLDTVGLMAG</sequence>
<name>A0ABV9FI57_9BACL</name>
<proteinExistence type="predicted"/>
<organism evidence="2 3">
    <name type="scientific">Cohnella hongkongensis</name>
    <dbReference type="NCBI Taxonomy" id="178337"/>
    <lineage>
        <taxon>Bacteria</taxon>
        <taxon>Bacillati</taxon>
        <taxon>Bacillota</taxon>
        <taxon>Bacilli</taxon>
        <taxon>Bacillales</taxon>
        <taxon>Paenibacillaceae</taxon>
        <taxon>Cohnella</taxon>
    </lineage>
</organism>
<keyword evidence="1" id="KW-0812">Transmembrane</keyword>
<dbReference type="Proteomes" id="UP001596028">
    <property type="component" value="Unassembled WGS sequence"/>
</dbReference>
<dbReference type="PANTHER" id="PTHR33428:SF14">
    <property type="entry name" value="CARBOXYLESTERASE TYPE B DOMAIN-CONTAINING PROTEIN"/>
    <property type="match status" value="1"/>
</dbReference>
<dbReference type="PANTHER" id="PTHR33428">
    <property type="entry name" value="CHLOROPHYLLASE-2, CHLOROPLASTIC"/>
    <property type="match status" value="1"/>
</dbReference>
<reference evidence="3" key="1">
    <citation type="journal article" date="2019" name="Int. J. Syst. Evol. Microbiol.">
        <title>The Global Catalogue of Microorganisms (GCM) 10K type strain sequencing project: providing services to taxonomists for standard genome sequencing and annotation.</title>
        <authorList>
            <consortium name="The Broad Institute Genomics Platform"/>
            <consortium name="The Broad Institute Genome Sequencing Center for Infectious Disease"/>
            <person name="Wu L."/>
            <person name="Ma J."/>
        </authorList>
    </citation>
    <scope>NUCLEOTIDE SEQUENCE [LARGE SCALE GENOMIC DNA]</scope>
    <source>
        <strain evidence="3">CCUG 49571</strain>
    </source>
</reference>
<protein>
    <submittedName>
        <fullName evidence="2">Alpha/beta hydrolase</fullName>
    </submittedName>
</protein>
<keyword evidence="1" id="KW-0472">Membrane</keyword>
<dbReference type="GO" id="GO:0016787">
    <property type="term" value="F:hydrolase activity"/>
    <property type="evidence" value="ECO:0007669"/>
    <property type="project" value="UniProtKB-KW"/>
</dbReference>
<feature type="transmembrane region" description="Helical" evidence="1">
    <location>
        <begin position="65"/>
        <end position="91"/>
    </location>
</feature>